<name>A0ABU2NA87_9PSEU</name>
<feature type="domain" description="DUF559" evidence="1">
    <location>
        <begin position="231"/>
        <end position="295"/>
    </location>
</feature>
<evidence type="ECO:0000313" key="3">
    <source>
        <dbReference type="Proteomes" id="UP001183202"/>
    </source>
</evidence>
<dbReference type="InterPro" id="IPR011335">
    <property type="entry name" value="Restrct_endonuc-II-like"/>
</dbReference>
<proteinExistence type="predicted"/>
<keyword evidence="3" id="KW-1185">Reference proteome</keyword>
<accession>A0ABU2NA87</accession>
<dbReference type="Gene3D" id="3.40.960.10">
    <property type="entry name" value="VSR Endonuclease"/>
    <property type="match status" value="1"/>
</dbReference>
<gene>
    <name evidence="2" type="ORF">RM445_12695</name>
</gene>
<evidence type="ECO:0000259" key="1">
    <source>
        <dbReference type="Pfam" id="PF04480"/>
    </source>
</evidence>
<dbReference type="Pfam" id="PF04480">
    <property type="entry name" value="DUF559"/>
    <property type="match status" value="1"/>
</dbReference>
<comment type="caution">
    <text evidence="2">The sequence shown here is derived from an EMBL/GenBank/DDBJ whole genome shotgun (WGS) entry which is preliminary data.</text>
</comment>
<dbReference type="InterPro" id="IPR007569">
    <property type="entry name" value="DUF559"/>
</dbReference>
<dbReference type="Proteomes" id="UP001183202">
    <property type="component" value="Unassembled WGS sequence"/>
</dbReference>
<evidence type="ECO:0000313" key="2">
    <source>
        <dbReference type="EMBL" id="MDT0350383.1"/>
    </source>
</evidence>
<protein>
    <submittedName>
        <fullName evidence="2">DUF559 domain-containing protein</fullName>
    </submittedName>
</protein>
<sequence length="298" mass="32887">MSTAPLPSVPGWPNAFRGTAAIAAGLVTPAVLRGPRYLRLFPDTYVRRGDEPPDLSVRSRAAGMYVAGRGVVSGYSAAELLDASCAPADVPTEVTVPDGGQRAHPGLLVHRDVLAPDEVRRCRGVDVTTAPRTAYDLVRRLAPDDQVEAVVALDALARVGRFPPDRVLCLAERYPRARGRRALPAAVDLADARSGSPMETRLRLILVLRGLPRPQAQYPVLDNRRRRAVWLDLAYPEHRIGIEYEGGDHSRPERVLRDAGRYTWLVDDGWRMYRFTKYEVDGEPDEIAATIDRALGVR</sequence>
<dbReference type="EMBL" id="JAVREJ010000007">
    <property type="protein sequence ID" value="MDT0350383.1"/>
    <property type="molecule type" value="Genomic_DNA"/>
</dbReference>
<organism evidence="2 3">
    <name type="scientific">Pseudonocardia charpentierae</name>
    <dbReference type="NCBI Taxonomy" id="3075545"/>
    <lineage>
        <taxon>Bacteria</taxon>
        <taxon>Bacillati</taxon>
        <taxon>Actinomycetota</taxon>
        <taxon>Actinomycetes</taxon>
        <taxon>Pseudonocardiales</taxon>
        <taxon>Pseudonocardiaceae</taxon>
        <taxon>Pseudonocardia</taxon>
    </lineage>
</organism>
<dbReference type="SUPFAM" id="SSF52980">
    <property type="entry name" value="Restriction endonuclease-like"/>
    <property type="match status" value="1"/>
</dbReference>
<reference evidence="3" key="1">
    <citation type="submission" date="2023-07" db="EMBL/GenBank/DDBJ databases">
        <title>30 novel species of actinomycetes from the DSMZ collection.</title>
        <authorList>
            <person name="Nouioui I."/>
        </authorList>
    </citation>
    <scope>NUCLEOTIDE SEQUENCE [LARGE SCALE GENOMIC DNA]</scope>
    <source>
        <strain evidence="3">DSM 45834</strain>
    </source>
</reference>
<dbReference type="RefSeq" id="WP_311556417.1">
    <property type="nucleotide sequence ID" value="NZ_JAVREJ010000007.1"/>
</dbReference>